<dbReference type="AlphaFoldDB" id="A0A4Y9Y853"/>
<protein>
    <submittedName>
        <fullName evidence="2">Uncharacterized protein</fullName>
    </submittedName>
</protein>
<comment type="caution">
    <text evidence="2">The sequence shown here is derived from an EMBL/GenBank/DDBJ whole genome shotgun (WGS) entry which is preliminary data.</text>
</comment>
<evidence type="ECO:0000256" key="1">
    <source>
        <dbReference type="SAM" id="MobiDB-lite"/>
    </source>
</evidence>
<evidence type="ECO:0000313" key="2">
    <source>
        <dbReference type="EMBL" id="TFY58078.1"/>
    </source>
</evidence>
<accession>A0A4Y9Y853</accession>
<reference evidence="2 3" key="1">
    <citation type="submission" date="2019-01" db="EMBL/GenBank/DDBJ databases">
        <title>Genome sequencing of the rare red list fungi Fomitopsis rosea.</title>
        <authorList>
            <person name="Buettner E."/>
            <person name="Kellner H."/>
        </authorList>
    </citation>
    <scope>NUCLEOTIDE SEQUENCE [LARGE SCALE GENOMIC DNA]</scope>
    <source>
        <strain evidence="2 3">DSM 105464</strain>
    </source>
</reference>
<name>A0A4Y9Y853_9APHY</name>
<evidence type="ECO:0000313" key="3">
    <source>
        <dbReference type="Proteomes" id="UP000298390"/>
    </source>
</evidence>
<sequence length="75" mass="8015">MYDEKVSSGSGCSEDGSDDPPPLLVPEEVALALGEDAVDAVVGEEELDMVDDHRHAEKQMATVTPAASTRHRPPR</sequence>
<dbReference type="Proteomes" id="UP000298390">
    <property type="component" value="Unassembled WGS sequence"/>
</dbReference>
<proteinExistence type="predicted"/>
<feature type="region of interest" description="Disordered" evidence="1">
    <location>
        <begin position="56"/>
        <end position="75"/>
    </location>
</feature>
<organism evidence="2 3">
    <name type="scientific">Rhodofomes roseus</name>
    <dbReference type="NCBI Taxonomy" id="34475"/>
    <lineage>
        <taxon>Eukaryota</taxon>
        <taxon>Fungi</taxon>
        <taxon>Dikarya</taxon>
        <taxon>Basidiomycota</taxon>
        <taxon>Agaricomycotina</taxon>
        <taxon>Agaricomycetes</taxon>
        <taxon>Polyporales</taxon>
        <taxon>Rhodofomes</taxon>
    </lineage>
</organism>
<gene>
    <name evidence="2" type="ORF">EVJ58_g6637</name>
</gene>
<feature type="region of interest" description="Disordered" evidence="1">
    <location>
        <begin position="1"/>
        <end position="24"/>
    </location>
</feature>
<dbReference type="EMBL" id="SEKV01000382">
    <property type="protein sequence ID" value="TFY58078.1"/>
    <property type="molecule type" value="Genomic_DNA"/>
</dbReference>